<gene>
    <name evidence="1" type="ORF">ERS852557_01954</name>
</gene>
<dbReference type="EMBL" id="CZBI01000002">
    <property type="protein sequence ID" value="CUP86280.1"/>
    <property type="molecule type" value="Genomic_DNA"/>
</dbReference>
<organism evidence="1 2">
    <name type="scientific">Bacteroides thetaiotaomicron</name>
    <dbReference type="NCBI Taxonomy" id="818"/>
    <lineage>
        <taxon>Bacteria</taxon>
        <taxon>Pseudomonadati</taxon>
        <taxon>Bacteroidota</taxon>
        <taxon>Bacteroidia</taxon>
        <taxon>Bacteroidales</taxon>
        <taxon>Bacteroidaceae</taxon>
        <taxon>Bacteroides</taxon>
    </lineage>
</organism>
<evidence type="ECO:0000313" key="2">
    <source>
        <dbReference type="Proteomes" id="UP000095541"/>
    </source>
</evidence>
<accession>A0A174RTK4</accession>
<protein>
    <submittedName>
        <fullName evidence="1">Uncharacterized protein</fullName>
    </submittedName>
</protein>
<dbReference type="Proteomes" id="UP000095541">
    <property type="component" value="Unassembled WGS sequence"/>
</dbReference>
<evidence type="ECO:0000313" key="1">
    <source>
        <dbReference type="EMBL" id="CUP86280.1"/>
    </source>
</evidence>
<name>A0A174RTK4_BACT4</name>
<proteinExistence type="predicted"/>
<sequence length="31" mass="3411">MNISIIDVHGFVGFNFVKAFALENSNIVVSK</sequence>
<reference evidence="1 2" key="1">
    <citation type="submission" date="2015-09" db="EMBL/GenBank/DDBJ databases">
        <authorList>
            <consortium name="Pathogen Informatics"/>
        </authorList>
    </citation>
    <scope>NUCLEOTIDE SEQUENCE [LARGE SCALE GENOMIC DNA]</scope>
    <source>
        <strain evidence="1 2">2789STDY5834945</strain>
    </source>
</reference>
<dbReference type="AlphaFoldDB" id="A0A174RTK4"/>